<dbReference type="Proteomes" id="UP001233999">
    <property type="component" value="Unassembled WGS sequence"/>
</dbReference>
<gene>
    <name evidence="2" type="ORF">L9F63_006672</name>
</gene>
<comment type="caution">
    <text evidence="2">The sequence shown here is derived from an EMBL/GenBank/DDBJ whole genome shotgun (WGS) entry which is preliminary data.</text>
</comment>
<dbReference type="EMBL" id="JASPKZ010009790">
    <property type="protein sequence ID" value="KAJ9576459.1"/>
    <property type="molecule type" value="Genomic_DNA"/>
</dbReference>
<sequence length="96" mass="11172">CGLCLRGECSHNCKTKLVPYASFAFQPYFFFCPLYYKIMSHLNIALKPNKYLKIFYNPQAVRKSHENGNKSVIVWYTIKVVFVDIQIVVVLVLYVS</sequence>
<dbReference type="AlphaFoldDB" id="A0AAD7Z9K2"/>
<evidence type="ECO:0000313" key="2">
    <source>
        <dbReference type="EMBL" id="KAJ9576459.1"/>
    </source>
</evidence>
<keyword evidence="1" id="KW-0812">Transmembrane</keyword>
<keyword evidence="1" id="KW-0472">Membrane</keyword>
<evidence type="ECO:0000256" key="1">
    <source>
        <dbReference type="SAM" id="Phobius"/>
    </source>
</evidence>
<feature type="transmembrane region" description="Helical" evidence="1">
    <location>
        <begin position="72"/>
        <end position="95"/>
    </location>
</feature>
<keyword evidence="1" id="KW-1133">Transmembrane helix</keyword>
<proteinExistence type="predicted"/>
<feature type="non-terminal residue" evidence="2">
    <location>
        <position position="1"/>
    </location>
</feature>
<feature type="transmembrane region" description="Helical" evidence="1">
    <location>
        <begin position="17"/>
        <end position="36"/>
    </location>
</feature>
<feature type="non-terminal residue" evidence="2">
    <location>
        <position position="96"/>
    </location>
</feature>
<reference evidence="2" key="2">
    <citation type="submission" date="2023-05" db="EMBL/GenBank/DDBJ databases">
        <authorList>
            <person name="Fouks B."/>
        </authorList>
    </citation>
    <scope>NUCLEOTIDE SEQUENCE</scope>
    <source>
        <strain evidence="2">Stay&amp;Tobe</strain>
        <tissue evidence="2">Testes</tissue>
    </source>
</reference>
<accession>A0AAD7Z9K2</accession>
<keyword evidence="3" id="KW-1185">Reference proteome</keyword>
<evidence type="ECO:0000313" key="3">
    <source>
        <dbReference type="Proteomes" id="UP001233999"/>
    </source>
</evidence>
<reference evidence="2" key="1">
    <citation type="journal article" date="2023" name="IScience">
        <title>Live-bearing cockroach genome reveals convergent evolutionary mechanisms linked to viviparity in insects and beyond.</title>
        <authorList>
            <person name="Fouks B."/>
            <person name="Harrison M.C."/>
            <person name="Mikhailova A.A."/>
            <person name="Marchal E."/>
            <person name="English S."/>
            <person name="Carruthers M."/>
            <person name="Jennings E.C."/>
            <person name="Chiamaka E.L."/>
            <person name="Frigard R.A."/>
            <person name="Pippel M."/>
            <person name="Attardo G.M."/>
            <person name="Benoit J.B."/>
            <person name="Bornberg-Bauer E."/>
            <person name="Tobe S.S."/>
        </authorList>
    </citation>
    <scope>NUCLEOTIDE SEQUENCE</scope>
    <source>
        <strain evidence="2">Stay&amp;Tobe</strain>
    </source>
</reference>
<organism evidence="2 3">
    <name type="scientific">Diploptera punctata</name>
    <name type="common">Pacific beetle cockroach</name>
    <dbReference type="NCBI Taxonomy" id="6984"/>
    <lineage>
        <taxon>Eukaryota</taxon>
        <taxon>Metazoa</taxon>
        <taxon>Ecdysozoa</taxon>
        <taxon>Arthropoda</taxon>
        <taxon>Hexapoda</taxon>
        <taxon>Insecta</taxon>
        <taxon>Pterygota</taxon>
        <taxon>Neoptera</taxon>
        <taxon>Polyneoptera</taxon>
        <taxon>Dictyoptera</taxon>
        <taxon>Blattodea</taxon>
        <taxon>Blaberoidea</taxon>
        <taxon>Blaberidae</taxon>
        <taxon>Diplopterinae</taxon>
        <taxon>Diploptera</taxon>
    </lineage>
</organism>
<protein>
    <submittedName>
        <fullName evidence="2">Uncharacterized protein</fullName>
    </submittedName>
</protein>
<name>A0AAD7Z9K2_DIPPU</name>